<protein>
    <submittedName>
        <fullName evidence="1">Uncharacterized protein</fullName>
    </submittedName>
</protein>
<sequence>MDSDALIADQTTLAKVIGKWRAVGMPCYYTIDDGAAVRSDPQGQQGILLIKGEDIVLEFIHLNPHPRWKLDLARSTAESLFWIGPHYFKWTRVYEQRWNDFIVLLSHVAEQRGVRLSASTISGKAVTSVHISDPMDTTWAEARQMMGKGLQPYLARSRVRFVSPSGVNLTLQHDDKTMASILGLLAPSPPQTPEIDV</sequence>
<proteinExistence type="predicted"/>
<evidence type="ECO:0000313" key="1">
    <source>
        <dbReference type="EMBL" id="CAD8355985.1"/>
    </source>
</evidence>
<accession>A0A7S0A855</accession>
<gene>
    <name evidence="1" type="ORF">PBAH0796_LOCUS11352</name>
</gene>
<dbReference type="EMBL" id="HBEG01018730">
    <property type="protein sequence ID" value="CAD8355985.1"/>
    <property type="molecule type" value="Transcribed_RNA"/>
</dbReference>
<reference evidence="1" key="1">
    <citation type="submission" date="2021-01" db="EMBL/GenBank/DDBJ databases">
        <authorList>
            <person name="Corre E."/>
            <person name="Pelletier E."/>
            <person name="Niang G."/>
            <person name="Scheremetjew M."/>
            <person name="Finn R."/>
            <person name="Kale V."/>
            <person name="Holt S."/>
            <person name="Cochrane G."/>
            <person name="Meng A."/>
            <person name="Brown T."/>
            <person name="Cohen L."/>
        </authorList>
    </citation>
    <scope>NUCLEOTIDE SEQUENCE</scope>
    <source>
        <strain evidence="1">Pbaha01</strain>
    </source>
</reference>
<organism evidence="1">
    <name type="scientific">Pyrodinium bahamense</name>
    <dbReference type="NCBI Taxonomy" id="73915"/>
    <lineage>
        <taxon>Eukaryota</taxon>
        <taxon>Sar</taxon>
        <taxon>Alveolata</taxon>
        <taxon>Dinophyceae</taxon>
        <taxon>Gonyaulacales</taxon>
        <taxon>Pyrocystaceae</taxon>
        <taxon>Pyrodinium</taxon>
    </lineage>
</organism>
<dbReference type="AlphaFoldDB" id="A0A7S0A855"/>
<name>A0A7S0A855_9DINO</name>